<evidence type="ECO:0000259" key="1">
    <source>
        <dbReference type="PROSITE" id="PS50853"/>
    </source>
</evidence>
<dbReference type="Gene3D" id="2.60.40.10">
    <property type="entry name" value="Immunoglobulins"/>
    <property type="match status" value="1"/>
</dbReference>
<dbReference type="InterPro" id="IPR036116">
    <property type="entry name" value="FN3_sf"/>
</dbReference>
<protein>
    <recommendedName>
        <fullName evidence="1">Fibronectin type-III domain-containing protein</fullName>
    </recommendedName>
</protein>
<organism evidence="2 3">
    <name type="scientific">Mola mola</name>
    <name type="common">Ocean sunfish</name>
    <name type="synonym">Tetraodon mola</name>
    <dbReference type="NCBI Taxonomy" id="94237"/>
    <lineage>
        <taxon>Eukaryota</taxon>
        <taxon>Metazoa</taxon>
        <taxon>Chordata</taxon>
        <taxon>Craniata</taxon>
        <taxon>Vertebrata</taxon>
        <taxon>Euteleostomi</taxon>
        <taxon>Actinopterygii</taxon>
        <taxon>Neopterygii</taxon>
        <taxon>Teleostei</taxon>
        <taxon>Neoteleostei</taxon>
        <taxon>Acanthomorphata</taxon>
        <taxon>Eupercaria</taxon>
        <taxon>Tetraodontiformes</taxon>
        <taxon>Molidae</taxon>
        <taxon>Mola</taxon>
    </lineage>
</organism>
<accession>A0A3Q3W3E2</accession>
<dbReference type="PROSITE" id="PS50853">
    <property type="entry name" value="FN3"/>
    <property type="match status" value="1"/>
</dbReference>
<reference evidence="2" key="1">
    <citation type="submission" date="2025-08" db="UniProtKB">
        <authorList>
            <consortium name="Ensembl"/>
        </authorList>
    </citation>
    <scope>IDENTIFICATION</scope>
</reference>
<proteinExistence type="predicted"/>
<keyword evidence="3" id="KW-1185">Reference proteome</keyword>
<dbReference type="SUPFAM" id="SSF49265">
    <property type="entry name" value="Fibronectin type III"/>
    <property type="match status" value="1"/>
</dbReference>
<dbReference type="Ensembl" id="ENSMMOT00000010904.1">
    <property type="protein sequence ID" value="ENSMMOP00000010721.1"/>
    <property type="gene ID" value="ENSMMOG00000008271.1"/>
</dbReference>
<name>A0A3Q3W3E2_MOLML</name>
<feature type="domain" description="Fibronectin type-III" evidence="1">
    <location>
        <begin position="1"/>
        <end position="85"/>
    </location>
</feature>
<reference evidence="2" key="2">
    <citation type="submission" date="2025-09" db="UniProtKB">
        <authorList>
            <consortium name="Ensembl"/>
        </authorList>
    </citation>
    <scope>IDENTIFICATION</scope>
</reference>
<dbReference type="CDD" id="cd00063">
    <property type="entry name" value="FN3"/>
    <property type="match status" value="1"/>
</dbReference>
<dbReference type="Pfam" id="PF00041">
    <property type="entry name" value="fn3"/>
    <property type="match status" value="1"/>
</dbReference>
<evidence type="ECO:0000313" key="3">
    <source>
        <dbReference type="Proteomes" id="UP000261620"/>
    </source>
</evidence>
<dbReference type="STRING" id="94237.ENSMMOP00000010721"/>
<dbReference type="AlphaFoldDB" id="A0A3Q3W3E2"/>
<dbReference type="InterPro" id="IPR013783">
    <property type="entry name" value="Ig-like_fold"/>
</dbReference>
<evidence type="ECO:0000313" key="2">
    <source>
        <dbReference type="Ensembl" id="ENSMMOP00000010721.1"/>
    </source>
</evidence>
<dbReference type="Proteomes" id="UP000261620">
    <property type="component" value="Unplaced"/>
</dbReference>
<dbReference type="InterPro" id="IPR003961">
    <property type="entry name" value="FN3_dom"/>
</dbReference>
<sequence length="134" mass="15370">MKELASSLSVNVTWQPPLLPNGVITHYSLEIWNSSHYLNLTSPTNRLHIAHLRKYAHYRVMVQAHTRVGRGNYSSEPLNITTLEDGERNGQGGEENACFFFYFSFNASDYIRNFKGHLIESSFPLSYISVCRNK</sequence>